<proteinExistence type="predicted"/>
<comment type="caution">
    <text evidence="2">The sequence shown here is derived from an EMBL/GenBank/DDBJ whole genome shotgun (WGS) entry which is preliminary data.</text>
</comment>
<evidence type="ECO:0000256" key="1">
    <source>
        <dbReference type="SAM" id="Phobius"/>
    </source>
</evidence>
<dbReference type="Proteomes" id="UP000223777">
    <property type="component" value="Unassembled WGS sequence"/>
</dbReference>
<evidence type="ECO:0000313" key="4">
    <source>
        <dbReference type="Proteomes" id="UP000223777"/>
    </source>
</evidence>
<keyword evidence="1" id="KW-0472">Membrane</keyword>
<evidence type="ECO:0000313" key="2">
    <source>
        <dbReference type="EMBL" id="PFU48235.1"/>
    </source>
</evidence>
<evidence type="ECO:0000313" key="5">
    <source>
        <dbReference type="Proteomes" id="UP000224076"/>
    </source>
</evidence>
<evidence type="ECO:0008006" key="6">
    <source>
        <dbReference type="Google" id="ProtNLM"/>
    </source>
</evidence>
<organism evidence="2 5">
    <name type="scientific">Bacillus cereus</name>
    <dbReference type="NCBI Taxonomy" id="1396"/>
    <lineage>
        <taxon>Bacteria</taxon>
        <taxon>Bacillati</taxon>
        <taxon>Bacillota</taxon>
        <taxon>Bacilli</taxon>
        <taxon>Bacillales</taxon>
        <taxon>Bacillaceae</taxon>
        <taxon>Bacillus</taxon>
        <taxon>Bacillus cereus group</taxon>
    </lineage>
</organism>
<reference evidence="4 5" key="1">
    <citation type="submission" date="2017-09" db="EMBL/GenBank/DDBJ databases">
        <title>Large-scale bioinformatics analysis of Bacillus genomes uncovers conserved roles of natural products in bacterial physiology.</title>
        <authorList>
            <consortium name="Agbiome Team Llc"/>
            <person name="Bleich R.M."/>
            <person name="Grubbs K.J."/>
            <person name="Santa Maria K.C."/>
            <person name="Allen S.E."/>
            <person name="Farag S."/>
            <person name="Shank E.A."/>
            <person name="Bowers A."/>
        </authorList>
    </citation>
    <scope>NUCLEOTIDE SEQUENCE [LARGE SCALE GENOMIC DNA]</scope>
    <source>
        <strain evidence="3 4">AFS050027</strain>
        <strain evidence="2 5">AFS061806</strain>
    </source>
</reference>
<gene>
    <name evidence="3" type="ORF">CN984_08600</name>
    <name evidence="2" type="ORF">COK86_01260</name>
</gene>
<keyword evidence="1" id="KW-0812">Transmembrane</keyword>
<dbReference type="PROSITE" id="PS51257">
    <property type="entry name" value="PROKAR_LIPOPROTEIN"/>
    <property type="match status" value="1"/>
</dbReference>
<protein>
    <recommendedName>
        <fullName evidence="6">Lipoprotein</fullName>
    </recommendedName>
</protein>
<dbReference type="EMBL" id="NUIL01000006">
    <property type="protein sequence ID" value="PGO32778.1"/>
    <property type="molecule type" value="Genomic_DNA"/>
</dbReference>
<sequence>MKFLVVEWHKVTNKYRSVVLVIISCMMIMSGCSNRFVEDGKRKHVFVQASKVLVKVVYKIYKG</sequence>
<dbReference type="RefSeq" id="WP_000670933.1">
    <property type="nucleotide sequence ID" value="NZ_NUIL01000006.1"/>
</dbReference>
<keyword evidence="1" id="KW-1133">Transmembrane helix</keyword>
<accession>A0A2B8ZYZ0</accession>
<feature type="transmembrane region" description="Helical" evidence="1">
    <location>
        <begin position="15"/>
        <end position="37"/>
    </location>
</feature>
<dbReference type="AlphaFoldDB" id="A0A2B8ZYZ0"/>
<dbReference type="EMBL" id="NVDG01000002">
    <property type="protein sequence ID" value="PFU48235.1"/>
    <property type="molecule type" value="Genomic_DNA"/>
</dbReference>
<name>A0A2B8ZYZ0_BACCE</name>
<evidence type="ECO:0000313" key="3">
    <source>
        <dbReference type="EMBL" id="PGO32778.1"/>
    </source>
</evidence>
<dbReference type="Proteomes" id="UP000224076">
    <property type="component" value="Unassembled WGS sequence"/>
</dbReference>